<dbReference type="Proteomes" id="UP000800036">
    <property type="component" value="Unassembled WGS sequence"/>
</dbReference>
<feature type="non-terminal residue" evidence="1">
    <location>
        <position position="1"/>
    </location>
</feature>
<reference evidence="1" key="1">
    <citation type="journal article" date="2020" name="Stud. Mycol.">
        <title>101 Dothideomycetes genomes: a test case for predicting lifestyles and emergence of pathogens.</title>
        <authorList>
            <person name="Haridas S."/>
            <person name="Albert R."/>
            <person name="Binder M."/>
            <person name="Bloem J."/>
            <person name="Labutti K."/>
            <person name="Salamov A."/>
            <person name="Andreopoulos B."/>
            <person name="Baker S."/>
            <person name="Barry K."/>
            <person name="Bills G."/>
            <person name="Bluhm B."/>
            <person name="Cannon C."/>
            <person name="Castanera R."/>
            <person name="Culley D."/>
            <person name="Daum C."/>
            <person name="Ezra D."/>
            <person name="Gonzalez J."/>
            <person name="Henrissat B."/>
            <person name="Kuo A."/>
            <person name="Liang C."/>
            <person name="Lipzen A."/>
            <person name="Lutzoni F."/>
            <person name="Magnuson J."/>
            <person name="Mondo S."/>
            <person name="Nolan M."/>
            <person name="Ohm R."/>
            <person name="Pangilinan J."/>
            <person name="Park H.-J."/>
            <person name="Ramirez L."/>
            <person name="Alfaro M."/>
            <person name="Sun H."/>
            <person name="Tritt A."/>
            <person name="Yoshinaga Y."/>
            <person name="Zwiers L.-H."/>
            <person name="Turgeon B."/>
            <person name="Goodwin S."/>
            <person name="Spatafora J."/>
            <person name="Crous P."/>
            <person name="Grigoriev I."/>
        </authorList>
    </citation>
    <scope>NUCLEOTIDE SEQUENCE</scope>
    <source>
        <strain evidence="1">CBS 107.79</strain>
    </source>
</reference>
<organism evidence="1 2">
    <name type="scientific">Bimuria novae-zelandiae CBS 107.79</name>
    <dbReference type="NCBI Taxonomy" id="1447943"/>
    <lineage>
        <taxon>Eukaryota</taxon>
        <taxon>Fungi</taxon>
        <taxon>Dikarya</taxon>
        <taxon>Ascomycota</taxon>
        <taxon>Pezizomycotina</taxon>
        <taxon>Dothideomycetes</taxon>
        <taxon>Pleosporomycetidae</taxon>
        <taxon>Pleosporales</taxon>
        <taxon>Massarineae</taxon>
        <taxon>Didymosphaeriaceae</taxon>
        <taxon>Bimuria</taxon>
    </lineage>
</organism>
<dbReference type="EMBL" id="ML976704">
    <property type="protein sequence ID" value="KAF1970051.1"/>
    <property type="molecule type" value="Genomic_DNA"/>
</dbReference>
<keyword evidence="2" id="KW-1185">Reference proteome</keyword>
<evidence type="ECO:0000313" key="2">
    <source>
        <dbReference type="Proteomes" id="UP000800036"/>
    </source>
</evidence>
<proteinExistence type="predicted"/>
<accession>A0A6A5UYH8</accession>
<dbReference type="OrthoDB" id="5410741at2759"/>
<name>A0A6A5UYH8_9PLEO</name>
<dbReference type="AlphaFoldDB" id="A0A6A5UYH8"/>
<gene>
    <name evidence="1" type="ORF">BU23DRAFT_475211</name>
</gene>
<sequence>GVRLLIHLRRSLDLNPTKGYWLILKEKAKRRLHKPCKGETPWDRTTKHLKDILRQI</sequence>
<evidence type="ECO:0000313" key="1">
    <source>
        <dbReference type="EMBL" id="KAF1970051.1"/>
    </source>
</evidence>
<protein>
    <submittedName>
        <fullName evidence="1">Uncharacterized protein</fullName>
    </submittedName>
</protein>